<dbReference type="GO" id="GO:0043565">
    <property type="term" value="F:sequence-specific DNA binding"/>
    <property type="evidence" value="ECO:0007669"/>
    <property type="project" value="InterPro"/>
</dbReference>
<dbReference type="SUPFAM" id="SSF48295">
    <property type="entry name" value="TrpR-like"/>
    <property type="match status" value="1"/>
</dbReference>
<dbReference type="AlphaFoldDB" id="A0A1F8CX44"/>
<dbReference type="Gene3D" id="1.10.1270.10">
    <property type="entry name" value="TrpR-like"/>
    <property type="match status" value="1"/>
</dbReference>
<sequence length="148" mass="16876">MSQVSKFIVTPQVWEKIFNLFVDAILGIKNRNELKGFIGNFFTPTEKIMFAKRFAAAVMLAKGTDYNTIRRTLRISPPTIARMSFRIKYEGEGMLPVIERALSKDAARILLEELSGLFDIPGKGKSLASIGKRKFERRRKIARLRRGP</sequence>
<accession>A0A1F8CX44</accession>
<dbReference type="GO" id="GO:0003700">
    <property type="term" value="F:DNA-binding transcription factor activity"/>
    <property type="evidence" value="ECO:0007669"/>
    <property type="project" value="InterPro"/>
</dbReference>
<dbReference type="InterPro" id="IPR038116">
    <property type="entry name" value="TrpR-like_sf"/>
</dbReference>
<name>A0A1F8CX44_9BACT</name>
<evidence type="ECO:0000313" key="2">
    <source>
        <dbReference type="Proteomes" id="UP000178848"/>
    </source>
</evidence>
<reference evidence="1 2" key="1">
    <citation type="journal article" date="2016" name="Nat. Commun.">
        <title>Thousands of microbial genomes shed light on interconnected biogeochemical processes in an aquifer system.</title>
        <authorList>
            <person name="Anantharaman K."/>
            <person name="Brown C.T."/>
            <person name="Hug L.A."/>
            <person name="Sharon I."/>
            <person name="Castelle C.J."/>
            <person name="Probst A.J."/>
            <person name="Thomas B.C."/>
            <person name="Singh A."/>
            <person name="Wilkins M.J."/>
            <person name="Karaoz U."/>
            <person name="Brodie E.L."/>
            <person name="Williams K.H."/>
            <person name="Hubbard S.S."/>
            <person name="Banfield J.F."/>
        </authorList>
    </citation>
    <scope>NUCLEOTIDE SEQUENCE [LARGE SCALE GENOMIC DNA]</scope>
</reference>
<comment type="caution">
    <text evidence="1">The sequence shown here is derived from an EMBL/GenBank/DDBJ whole genome shotgun (WGS) entry which is preliminary data.</text>
</comment>
<dbReference type="EMBL" id="MGHZ01000021">
    <property type="protein sequence ID" value="OGM80890.1"/>
    <property type="molecule type" value="Genomic_DNA"/>
</dbReference>
<organism evidence="1 2">
    <name type="scientific">Candidatus Woesebacteria bacterium RIFOXYB1_FULL_40_26</name>
    <dbReference type="NCBI Taxonomy" id="1802539"/>
    <lineage>
        <taxon>Bacteria</taxon>
        <taxon>Candidatus Woeseibacteriota</taxon>
    </lineage>
</organism>
<dbReference type="InterPro" id="IPR000831">
    <property type="entry name" value="Trp_repress"/>
</dbReference>
<evidence type="ECO:0008006" key="3">
    <source>
        <dbReference type="Google" id="ProtNLM"/>
    </source>
</evidence>
<protein>
    <recommendedName>
        <fullName evidence="3">TrpR like protein, YerC/YecD</fullName>
    </recommendedName>
</protein>
<dbReference type="InterPro" id="IPR010921">
    <property type="entry name" value="Trp_repressor/repl_initiator"/>
</dbReference>
<proteinExistence type="predicted"/>
<dbReference type="Proteomes" id="UP000178848">
    <property type="component" value="Unassembled WGS sequence"/>
</dbReference>
<gene>
    <name evidence="1" type="ORF">A2361_00240</name>
</gene>
<dbReference type="Pfam" id="PF01371">
    <property type="entry name" value="Trp_repressor"/>
    <property type="match status" value="1"/>
</dbReference>
<evidence type="ECO:0000313" key="1">
    <source>
        <dbReference type="EMBL" id="OGM80890.1"/>
    </source>
</evidence>